<evidence type="ECO:0000256" key="1">
    <source>
        <dbReference type="ARBA" id="ARBA00004141"/>
    </source>
</evidence>
<name>A0A2P2BNH2_9FIRM</name>
<dbReference type="GO" id="GO:0015086">
    <property type="term" value="F:cadmium ion transmembrane transporter activity"/>
    <property type="evidence" value="ECO:0007669"/>
    <property type="project" value="TreeGrafter"/>
</dbReference>
<feature type="domain" description="Cation efflux protein cytoplasmic" evidence="9">
    <location>
        <begin position="213"/>
        <end position="286"/>
    </location>
</feature>
<dbReference type="PANTHER" id="PTHR43840">
    <property type="entry name" value="MITOCHONDRIAL METAL TRANSPORTER 1-RELATED"/>
    <property type="match status" value="1"/>
</dbReference>
<evidence type="ECO:0000256" key="2">
    <source>
        <dbReference type="ARBA" id="ARBA00008114"/>
    </source>
</evidence>
<feature type="domain" description="Cation efflux protein transmembrane" evidence="8">
    <location>
        <begin position="12"/>
        <end position="206"/>
    </location>
</feature>
<dbReference type="InterPro" id="IPR002524">
    <property type="entry name" value="Cation_efflux"/>
</dbReference>
<dbReference type="RefSeq" id="WP_092923138.1">
    <property type="nucleotide sequence ID" value="NZ_FJTZ01000011.1"/>
</dbReference>
<keyword evidence="6 7" id="KW-0472">Membrane</keyword>
<comment type="similarity">
    <text evidence="2">Belongs to the cation diffusion facilitator (CDF) transporter (TC 2.A.4) family.</text>
</comment>
<keyword evidence="5 7" id="KW-1133">Transmembrane helix</keyword>
<evidence type="ECO:0000313" key="10">
    <source>
        <dbReference type="EMBL" id="CEI71939.1"/>
    </source>
</evidence>
<accession>A0A2P2BNH2</accession>
<dbReference type="Pfam" id="PF16916">
    <property type="entry name" value="ZT_dimer"/>
    <property type="match status" value="1"/>
</dbReference>
<reference evidence="10 11" key="1">
    <citation type="submission" date="2014-09" db="EMBL/GenBank/DDBJ databases">
        <authorList>
            <person name="Hornung B.V."/>
        </authorList>
    </citation>
    <scope>NUCLEOTIDE SEQUENCE [LARGE SCALE GENOMIC DNA]</scope>
    <source>
        <strain evidence="10 11">FRIFI</strain>
    </source>
</reference>
<dbReference type="NCBIfam" id="TIGR01297">
    <property type="entry name" value="CDF"/>
    <property type="match status" value="1"/>
</dbReference>
<dbReference type="GO" id="GO:0006882">
    <property type="term" value="P:intracellular zinc ion homeostasis"/>
    <property type="evidence" value="ECO:0007669"/>
    <property type="project" value="TreeGrafter"/>
</dbReference>
<feature type="transmembrane region" description="Helical" evidence="7">
    <location>
        <begin position="110"/>
        <end position="130"/>
    </location>
</feature>
<proteinExistence type="inferred from homology"/>
<dbReference type="InterPro" id="IPR050291">
    <property type="entry name" value="CDF_Transporter"/>
</dbReference>
<evidence type="ECO:0000313" key="11">
    <source>
        <dbReference type="Proteomes" id="UP000245695"/>
    </source>
</evidence>
<keyword evidence="3" id="KW-0813">Transport</keyword>
<feature type="transmembrane region" description="Helical" evidence="7">
    <location>
        <begin position="157"/>
        <end position="178"/>
    </location>
</feature>
<organism evidence="10 11">
    <name type="scientific">Romboutsia hominis</name>
    <dbReference type="NCBI Taxonomy" id="1507512"/>
    <lineage>
        <taxon>Bacteria</taxon>
        <taxon>Bacillati</taxon>
        <taxon>Bacillota</taxon>
        <taxon>Clostridia</taxon>
        <taxon>Peptostreptococcales</taxon>
        <taxon>Peptostreptococcaceae</taxon>
        <taxon>Romboutsia</taxon>
    </lineage>
</organism>
<dbReference type="Gene3D" id="1.20.1510.10">
    <property type="entry name" value="Cation efflux protein transmembrane domain"/>
    <property type="match status" value="1"/>
</dbReference>
<dbReference type="Pfam" id="PF01545">
    <property type="entry name" value="Cation_efflux"/>
    <property type="match status" value="1"/>
</dbReference>
<dbReference type="SUPFAM" id="SSF161111">
    <property type="entry name" value="Cation efflux protein transmembrane domain-like"/>
    <property type="match status" value="1"/>
</dbReference>
<evidence type="ECO:0000256" key="5">
    <source>
        <dbReference type="ARBA" id="ARBA00022989"/>
    </source>
</evidence>
<evidence type="ECO:0000256" key="3">
    <source>
        <dbReference type="ARBA" id="ARBA00022448"/>
    </source>
</evidence>
<dbReference type="GO" id="GO:0005886">
    <property type="term" value="C:plasma membrane"/>
    <property type="evidence" value="ECO:0007669"/>
    <property type="project" value="TreeGrafter"/>
</dbReference>
<dbReference type="FunFam" id="1.20.1510.10:FF:000006">
    <property type="entry name" value="Divalent cation efflux transporter"/>
    <property type="match status" value="1"/>
</dbReference>
<dbReference type="AlphaFoldDB" id="A0A2P2BNH2"/>
<evidence type="ECO:0000256" key="6">
    <source>
        <dbReference type="ARBA" id="ARBA00023136"/>
    </source>
</evidence>
<dbReference type="Proteomes" id="UP000245695">
    <property type="component" value="Chromosome 1"/>
</dbReference>
<evidence type="ECO:0000256" key="4">
    <source>
        <dbReference type="ARBA" id="ARBA00022692"/>
    </source>
</evidence>
<dbReference type="InterPro" id="IPR027469">
    <property type="entry name" value="Cation_efflux_TMD_sf"/>
</dbReference>
<dbReference type="InterPro" id="IPR036837">
    <property type="entry name" value="Cation_efflux_CTD_sf"/>
</dbReference>
<dbReference type="GO" id="GO:0015341">
    <property type="term" value="F:zinc efflux antiporter activity"/>
    <property type="evidence" value="ECO:0007669"/>
    <property type="project" value="TreeGrafter"/>
</dbReference>
<keyword evidence="11" id="KW-1185">Reference proteome</keyword>
<keyword evidence="4 7" id="KW-0812">Transmembrane</keyword>
<feature type="transmembrane region" description="Helical" evidence="7">
    <location>
        <begin position="12"/>
        <end position="33"/>
    </location>
</feature>
<evidence type="ECO:0000259" key="8">
    <source>
        <dbReference type="Pfam" id="PF01545"/>
    </source>
</evidence>
<dbReference type="InterPro" id="IPR027470">
    <property type="entry name" value="Cation_efflux_CTD"/>
</dbReference>
<comment type="subcellular location">
    <subcellularLocation>
        <location evidence="1">Membrane</location>
        <topology evidence="1">Multi-pass membrane protein</topology>
    </subcellularLocation>
</comment>
<dbReference type="Gene3D" id="3.30.70.1350">
    <property type="entry name" value="Cation efflux protein, cytoplasmic domain"/>
    <property type="match status" value="1"/>
</dbReference>
<sequence length="293" mass="32764">MNSNLREVKKILWIILFANLIVALLKIIIGGFIKSASMMADGFHSLSDGASNVVGIVGISIAIKPKDREHPYGHRKFEILASMFIGAMLTLVGINIIIESIDRFKNIVEPSITIESLLILIFTLFINILVSKYEYKMGKKLNSHILIADSMHTKSDVFVSIGVLITLFGINMGLPPIIDPIVSVVVALFILHSAYEILISSIGVLVDKAIIDEKVINDIVIRFDEVKDVHKIRSRGSQNDIHIDMHVLVNPNLSTEEAHILGHKIEDVIRKEINENCQVIVHTEPYYNDRINV</sequence>
<dbReference type="SUPFAM" id="SSF160240">
    <property type="entry name" value="Cation efflux protein cytoplasmic domain-like"/>
    <property type="match status" value="1"/>
</dbReference>
<protein>
    <submittedName>
        <fullName evidence="10">Cation efflux protein</fullName>
    </submittedName>
</protein>
<dbReference type="KEGG" id="rhom:FRIFI_0391"/>
<dbReference type="PANTHER" id="PTHR43840:SF15">
    <property type="entry name" value="MITOCHONDRIAL METAL TRANSPORTER 1-RELATED"/>
    <property type="match status" value="1"/>
</dbReference>
<dbReference type="InterPro" id="IPR058533">
    <property type="entry name" value="Cation_efflux_TM"/>
</dbReference>
<evidence type="ECO:0000256" key="7">
    <source>
        <dbReference type="SAM" id="Phobius"/>
    </source>
</evidence>
<feature type="transmembrane region" description="Helical" evidence="7">
    <location>
        <begin position="184"/>
        <end position="206"/>
    </location>
</feature>
<evidence type="ECO:0000259" key="9">
    <source>
        <dbReference type="Pfam" id="PF16916"/>
    </source>
</evidence>
<dbReference type="EMBL" id="LN650648">
    <property type="protein sequence ID" value="CEI71939.1"/>
    <property type="molecule type" value="Genomic_DNA"/>
</dbReference>
<gene>
    <name evidence="10" type="ORF">FRIFI_0391</name>
</gene>
<feature type="transmembrane region" description="Helical" evidence="7">
    <location>
        <begin position="77"/>
        <end position="98"/>
    </location>
</feature>
<dbReference type="GO" id="GO:0015093">
    <property type="term" value="F:ferrous iron transmembrane transporter activity"/>
    <property type="evidence" value="ECO:0007669"/>
    <property type="project" value="TreeGrafter"/>
</dbReference>